<dbReference type="Gene3D" id="2.40.50.140">
    <property type="entry name" value="Nucleic acid-binding proteins"/>
    <property type="match status" value="1"/>
</dbReference>
<protein>
    <recommendedName>
        <fullName evidence="3">Single-stranded DNA-binding protein</fullName>
    </recommendedName>
</protein>
<dbReference type="InterPro" id="IPR012340">
    <property type="entry name" value="NA-bd_OB-fold"/>
</dbReference>
<dbReference type="Proteomes" id="UP000323946">
    <property type="component" value="Unassembled WGS sequence"/>
</dbReference>
<evidence type="ECO:0000256" key="2">
    <source>
        <dbReference type="PROSITE-ProRule" id="PRU00252"/>
    </source>
</evidence>
<name>A0A5M7BIQ5_SACHI</name>
<dbReference type="PROSITE" id="PS50935">
    <property type="entry name" value="SSB"/>
    <property type="match status" value="1"/>
</dbReference>
<dbReference type="NCBIfam" id="TIGR00621">
    <property type="entry name" value="ssb"/>
    <property type="match status" value="1"/>
</dbReference>
<evidence type="ECO:0000313" key="6">
    <source>
        <dbReference type="Proteomes" id="UP000323946"/>
    </source>
</evidence>
<dbReference type="EMBL" id="VWPH01000012">
    <property type="protein sequence ID" value="KAA5829552.1"/>
    <property type="molecule type" value="Genomic_DNA"/>
</dbReference>
<dbReference type="InterPro" id="IPR011344">
    <property type="entry name" value="ssDNA-bd"/>
</dbReference>
<evidence type="ECO:0000256" key="4">
    <source>
        <dbReference type="SAM" id="MobiDB-lite"/>
    </source>
</evidence>
<accession>A0A5M7BIQ5</accession>
<dbReference type="InterPro" id="IPR000424">
    <property type="entry name" value="Primosome_PriB/ssb"/>
</dbReference>
<keyword evidence="1 2" id="KW-0238">DNA-binding</keyword>
<gene>
    <name evidence="5" type="primary">ssb</name>
    <name evidence="5" type="ORF">F1721_24870</name>
</gene>
<evidence type="ECO:0000256" key="1">
    <source>
        <dbReference type="ARBA" id="ARBA00023125"/>
    </source>
</evidence>
<dbReference type="CDD" id="cd04496">
    <property type="entry name" value="SSB_OBF"/>
    <property type="match status" value="1"/>
</dbReference>
<dbReference type="GO" id="GO:0006260">
    <property type="term" value="P:DNA replication"/>
    <property type="evidence" value="ECO:0007669"/>
    <property type="project" value="InterPro"/>
</dbReference>
<comment type="caution">
    <text evidence="5">The sequence shown here is derived from an EMBL/GenBank/DDBJ whole genome shotgun (WGS) entry which is preliminary data.</text>
</comment>
<dbReference type="OrthoDB" id="9809878at2"/>
<evidence type="ECO:0000313" key="5">
    <source>
        <dbReference type="EMBL" id="KAA5829552.1"/>
    </source>
</evidence>
<dbReference type="GO" id="GO:0003697">
    <property type="term" value="F:single-stranded DNA binding"/>
    <property type="evidence" value="ECO:0007669"/>
    <property type="project" value="InterPro"/>
</dbReference>
<dbReference type="AlphaFoldDB" id="A0A5M7BIQ5"/>
<dbReference type="SUPFAM" id="SSF50249">
    <property type="entry name" value="Nucleic acid-binding proteins"/>
    <property type="match status" value="1"/>
</dbReference>
<evidence type="ECO:0000256" key="3">
    <source>
        <dbReference type="RuleBase" id="RU000524"/>
    </source>
</evidence>
<dbReference type="RefSeq" id="WP_150069192.1">
    <property type="nucleotide sequence ID" value="NZ_VWPH01000012.1"/>
</dbReference>
<keyword evidence="6" id="KW-1185">Reference proteome</keyword>
<dbReference type="SMR" id="A0A5M7BIQ5"/>
<dbReference type="Pfam" id="PF00436">
    <property type="entry name" value="SSB"/>
    <property type="match status" value="1"/>
</dbReference>
<feature type="region of interest" description="Disordered" evidence="4">
    <location>
        <begin position="75"/>
        <end position="113"/>
    </location>
</feature>
<sequence>MAGLPEITIAGTVVADPEIRYTNSGAAVANFTVAANDRRFDREKGEWVDAGATFLRCSIWRQAAENVAETITKATRTSGASAAPAGQPDPWGSAAPTAAPAGGGGGFVEEPPF</sequence>
<organism evidence="5 6">
    <name type="scientific">Saccharopolyspora hirsuta</name>
    <dbReference type="NCBI Taxonomy" id="1837"/>
    <lineage>
        <taxon>Bacteria</taxon>
        <taxon>Bacillati</taxon>
        <taxon>Actinomycetota</taxon>
        <taxon>Actinomycetes</taxon>
        <taxon>Pseudonocardiales</taxon>
        <taxon>Pseudonocardiaceae</taxon>
        <taxon>Saccharopolyspora</taxon>
    </lineage>
</organism>
<reference evidence="5 6" key="1">
    <citation type="submission" date="2019-09" db="EMBL/GenBank/DDBJ databases">
        <title>Draft genome sequence of the thermophilic Saccharopolyspora hirsuta VKM Ac-666T.</title>
        <authorList>
            <person name="Lobastova T.G."/>
            <person name="Fokina V."/>
            <person name="Bragin E.Y."/>
            <person name="Shtratnikova V.Y."/>
            <person name="Starodumova I.P."/>
            <person name="Tarlachkov S.V."/>
            <person name="Donova M.V."/>
        </authorList>
    </citation>
    <scope>NUCLEOTIDE SEQUENCE [LARGE SCALE GENOMIC DNA]</scope>
    <source>
        <strain evidence="5 6">VKM Ac-666</strain>
    </source>
</reference>
<proteinExistence type="predicted"/>